<gene>
    <name evidence="1" type="ORF">CVT26_006153</name>
</gene>
<comment type="caution">
    <text evidence="1">The sequence shown here is derived from an EMBL/GenBank/DDBJ whole genome shotgun (WGS) entry which is preliminary data.</text>
</comment>
<name>A0A409WGH0_9AGAR</name>
<dbReference type="EMBL" id="NHYE01005081">
    <property type="protein sequence ID" value="PPQ77540.1"/>
    <property type="molecule type" value="Genomic_DNA"/>
</dbReference>
<evidence type="ECO:0000313" key="2">
    <source>
        <dbReference type="Proteomes" id="UP000284706"/>
    </source>
</evidence>
<dbReference type="InParanoid" id="A0A409WGH0"/>
<sequence length="390" mass="44831">MSSTFLEFFCPLPAAFVMLSRNQAPHTTHSRGRAGERILWIDTVERRYRPESQHVRHSPNHPYSFGQGSMLKKLQRVVPADLQRLPEERIDSVLWYIDYSWEPEEVLWEALDGLSPKHLHLVCGMWNAEDCNVGPLDELHKQWDDLETLTLVEVCNHDDEFMNTTKMPKIFSRISSLTLNYCSGANLVPPHATRLKQLGILGNNASDLFILAIDDKLNQDLRNTLEVLEVSTIGNSTNLDYVLDIEPGDFRDRLRKCTRLRELHYATGCENSADVDLAPYIPPSVEHLSLKFKRSRPLLADMDTWIQHASDPTWLPHLKSFKLDIDATSPVQELEGICLDPSWAGEVVDVPPEEFSMADYDWLFEDKKAVLCQRLKRLWPDVDVSVCYYL</sequence>
<proteinExistence type="predicted"/>
<dbReference type="Proteomes" id="UP000284706">
    <property type="component" value="Unassembled WGS sequence"/>
</dbReference>
<protein>
    <recommendedName>
        <fullName evidence="3">F-box domain-containing protein</fullName>
    </recommendedName>
</protein>
<accession>A0A409WGH0</accession>
<evidence type="ECO:0008006" key="3">
    <source>
        <dbReference type="Google" id="ProtNLM"/>
    </source>
</evidence>
<keyword evidence="2" id="KW-1185">Reference proteome</keyword>
<evidence type="ECO:0000313" key="1">
    <source>
        <dbReference type="EMBL" id="PPQ77540.1"/>
    </source>
</evidence>
<reference evidence="1 2" key="1">
    <citation type="journal article" date="2018" name="Evol. Lett.">
        <title>Horizontal gene cluster transfer increased hallucinogenic mushroom diversity.</title>
        <authorList>
            <person name="Reynolds H.T."/>
            <person name="Vijayakumar V."/>
            <person name="Gluck-Thaler E."/>
            <person name="Korotkin H.B."/>
            <person name="Matheny P.B."/>
            <person name="Slot J.C."/>
        </authorList>
    </citation>
    <scope>NUCLEOTIDE SEQUENCE [LARGE SCALE GENOMIC DNA]</scope>
    <source>
        <strain evidence="1 2">SRW20</strain>
    </source>
</reference>
<dbReference type="OrthoDB" id="3267648at2759"/>
<organism evidence="1 2">
    <name type="scientific">Gymnopilus dilepis</name>
    <dbReference type="NCBI Taxonomy" id="231916"/>
    <lineage>
        <taxon>Eukaryota</taxon>
        <taxon>Fungi</taxon>
        <taxon>Dikarya</taxon>
        <taxon>Basidiomycota</taxon>
        <taxon>Agaricomycotina</taxon>
        <taxon>Agaricomycetes</taxon>
        <taxon>Agaricomycetidae</taxon>
        <taxon>Agaricales</taxon>
        <taxon>Agaricineae</taxon>
        <taxon>Hymenogastraceae</taxon>
        <taxon>Gymnopilus</taxon>
    </lineage>
</organism>
<dbReference type="AlphaFoldDB" id="A0A409WGH0"/>